<dbReference type="EMBL" id="KZ821640">
    <property type="protein sequence ID" value="PYH64973.1"/>
    <property type="molecule type" value="Genomic_DNA"/>
</dbReference>
<evidence type="ECO:0000313" key="3">
    <source>
        <dbReference type="Proteomes" id="UP000248405"/>
    </source>
</evidence>
<gene>
    <name evidence="2" type="ORF">BO88DRAFT_149365</name>
</gene>
<accession>A0A319BGI0</accession>
<organism evidence="2 3">
    <name type="scientific">Aspergillus vadensis (strain CBS 113365 / IMI 142717 / IBT 24658)</name>
    <dbReference type="NCBI Taxonomy" id="1448311"/>
    <lineage>
        <taxon>Eukaryota</taxon>
        <taxon>Fungi</taxon>
        <taxon>Dikarya</taxon>
        <taxon>Ascomycota</taxon>
        <taxon>Pezizomycotina</taxon>
        <taxon>Eurotiomycetes</taxon>
        <taxon>Eurotiomycetidae</taxon>
        <taxon>Eurotiales</taxon>
        <taxon>Aspergillaceae</taxon>
        <taxon>Aspergillus</taxon>
        <taxon>Aspergillus subgen. Circumdati</taxon>
    </lineage>
</organism>
<evidence type="ECO:0000313" key="2">
    <source>
        <dbReference type="EMBL" id="PYH64973.1"/>
    </source>
</evidence>
<feature type="compositionally biased region" description="Basic and acidic residues" evidence="1">
    <location>
        <begin position="57"/>
        <end position="67"/>
    </location>
</feature>
<keyword evidence="3" id="KW-1185">Reference proteome</keyword>
<reference evidence="2" key="1">
    <citation type="submission" date="2016-12" db="EMBL/GenBank/DDBJ databases">
        <title>The genomes of Aspergillus section Nigri reveals drivers in fungal speciation.</title>
        <authorList>
            <consortium name="DOE Joint Genome Institute"/>
            <person name="Vesth T.C."/>
            <person name="Nybo J."/>
            <person name="Theobald S."/>
            <person name="Brandl J."/>
            <person name="Frisvad J.C."/>
            <person name="Nielsen K.F."/>
            <person name="Lyhne E.K."/>
            <person name="Kogle M.E."/>
            <person name="Kuo A."/>
            <person name="Riley R."/>
            <person name="Clum A."/>
            <person name="Nolan M."/>
            <person name="Lipzen A."/>
            <person name="Salamov A."/>
            <person name="Henrissat B."/>
            <person name="Wiebenga A."/>
            <person name="De Vries R.P."/>
            <person name="Grigoriev I.V."/>
            <person name="Mortensen U.H."/>
            <person name="Andersen M.R."/>
            <person name="Baker S.E."/>
        </authorList>
    </citation>
    <scope>NUCLEOTIDE SEQUENCE [LARGE SCALE GENOMIC DNA]</scope>
    <source>
        <strain evidence="2">CBS 113365</strain>
    </source>
</reference>
<dbReference type="GeneID" id="37206100"/>
<dbReference type="AlphaFoldDB" id="A0A319BGI0"/>
<name>A0A319BGI0_ASPVC</name>
<dbReference type="RefSeq" id="XP_025558767.1">
    <property type="nucleotide sequence ID" value="XM_025701508.1"/>
</dbReference>
<protein>
    <submittedName>
        <fullName evidence="2">Uncharacterized protein</fullName>
    </submittedName>
</protein>
<proteinExistence type="predicted"/>
<feature type="region of interest" description="Disordered" evidence="1">
    <location>
        <begin position="57"/>
        <end position="81"/>
    </location>
</feature>
<dbReference type="OrthoDB" id="10632874at2759"/>
<sequence length="226" mass="24841">MVRTRPNDDEHSQCVDCCAHANGVLSQERRSGQWPRTPASKVLVQTKMGVRIPTEAPKTRPIHDKHCGNNNHGHGSPTLGKKKKHLAPDWIVLHQKVSERVIAKPSAAVNADRPGVPISWPFPTQCCIYTISCLVMFRNQMFLDTFSLMVVGCQDFADRAAQKTIGKKQLFPTVRLGWASPIPLLGCPSRGCIITILIGLTFCSLGNASLAPTSRTSEFECSKVLI</sequence>
<evidence type="ECO:0000256" key="1">
    <source>
        <dbReference type="SAM" id="MobiDB-lite"/>
    </source>
</evidence>
<dbReference type="Proteomes" id="UP000248405">
    <property type="component" value="Unassembled WGS sequence"/>
</dbReference>